<feature type="signal peptide" evidence="3">
    <location>
        <begin position="1"/>
        <end position="21"/>
    </location>
</feature>
<protein>
    <recommendedName>
        <fullName evidence="6">Mid2 domain-containing protein</fullName>
    </recommendedName>
</protein>
<keyword evidence="2" id="KW-0472">Membrane</keyword>
<evidence type="ECO:0000313" key="4">
    <source>
        <dbReference type="EMBL" id="PMD25447.1"/>
    </source>
</evidence>
<keyword evidence="2" id="KW-0812">Transmembrane</keyword>
<evidence type="ECO:0000256" key="1">
    <source>
        <dbReference type="SAM" id="MobiDB-lite"/>
    </source>
</evidence>
<keyword evidence="3" id="KW-0732">Signal</keyword>
<sequence length="297" mass="32002">MAVLRVNFIFFLSLICRLVLCDSNCYPPPGQVALTYADGSFMEPNSVPSVFGVGAKLNISWTTIYPTSTLYMITGCNWNQPLQLAANVAQTWFEWVVQPMSNNASETYAFRVVDPIGNATEQQIGGFVSAAFFIGGQETSSSAIIATTVSSAVAPTVISTSVASSNTSANPHTSAAAETTPSNTSGNARTLGIGLGVGIAIVVFGLGGGIAGYCLRRRLKRRTSTKETRDVDPETYGSRIEQFKIHEIDHGTTLLREIDGDSAWPGAEAEQRTKARSTTHLPNVHTLPEQHYYELEQ</sequence>
<proteinExistence type="predicted"/>
<organism evidence="4 5">
    <name type="scientific">Hyaloscypha hepaticicola</name>
    <dbReference type="NCBI Taxonomy" id="2082293"/>
    <lineage>
        <taxon>Eukaryota</taxon>
        <taxon>Fungi</taxon>
        <taxon>Dikarya</taxon>
        <taxon>Ascomycota</taxon>
        <taxon>Pezizomycotina</taxon>
        <taxon>Leotiomycetes</taxon>
        <taxon>Helotiales</taxon>
        <taxon>Hyaloscyphaceae</taxon>
        <taxon>Hyaloscypha</taxon>
    </lineage>
</organism>
<gene>
    <name evidence="4" type="ORF">NA56DRAFT_642450</name>
</gene>
<evidence type="ECO:0000256" key="2">
    <source>
        <dbReference type="SAM" id="Phobius"/>
    </source>
</evidence>
<dbReference type="STRING" id="1745343.A0A2J6QGP8"/>
<keyword evidence="2" id="KW-1133">Transmembrane helix</keyword>
<dbReference type="Proteomes" id="UP000235672">
    <property type="component" value="Unassembled WGS sequence"/>
</dbReference>
<feature type="compositionally biased region" description="Polar residues" evidence="1">
    <location>
        <begin position="171"/>
        <end position="185"/>
    </location>
</feature>
<feature type="region of interest" description="Disordered" evidence="1">
    <location>
        <begin position="163"/>
        <end position="185"/>
    </location>
</feature>
<feature type="transmembrane region" description="Helical" evidence="2">
    <location>
        <begin position="191"/>
        <end position="215"/>
    </location>
</feature>
<evidence type="ECO:0000313" key="5">
    <source>
        <dbReference type="Proteomes" id="UP000235672"/>
    </source>
</evidence>
<evidence type="ECO:0000256" key="3">
    <source>
        <dbReference type="SAM" id="SignalP"/>
    </source>
</evidence>
<name>A0A2J6QGP8_9HELO</name>
<accession>A0A2J6QGP8</accession>
<dbReference type="EMBL" id="KZ613470">
    <property type="protein sequence ID" value="PMD25447.1"/>
    <property type="molecule type" value="Genomic_DNA"/>
</dbReference>
<keyword evidence="5" id="KW-1185">Reference proteome</keyword>
<dbReference type="OrthoDB" id="4491423at2759"/>
<feature type="chain" id="PRO_5014460994" description="Mid2 domain-containing protein" evidence="3">
    <location>
        <begin position="22"/>
        <end position="297"/>
    </location>
</feature>
<dbReference type="AlphaFoldDB" id="A0A2J6QGP8"/>
<reference evidence="4 5" key="1">
    <citation type="submission" date="2016-05" db="EMBL/GenBank/DDBJ databases">
        <title>A degradative enzymes factory behind the ericoid mycorrhizal symbiosis.</title>
        <authorList>
            <consortium name="DOE Joint Genome Institute"/>
            <person name="Martino E."/>
            <person name="Morin E."/>
            <person name="Grelet G."/>
            <person name="Kuo A."/>
            <person name="Kohler A."/>
            <person name="Daghino S."/>
            <person name="Barry K."/>
            <person name="Choi C."/>
            <person name="Cichocki N."/>
            <person name="Clum A."/>
            <person name="Copeland A."/>
            <person name="Hainaut M."/>
            <person name="Haridas S."/>
            <person name="Labutti K."/>
            <person name="Lindquist E."/>
            <person name="Lipzen A."/>
            <person name="Khouja H.-R."/>
            <person name="Murat C."/>
            <person name="Ohm R."/>
            <person name="Olson A."/>
            <person name="Spatafora J."/>
            <person name="Veneault-Fourrey C."/>
            <person name="Henrissat B."/>
            <person name="Grigoriev I."/>
            <person name="Martin F."/>
            <person name="Perotto S."/>
        </authorList>
    </citation>
    <scope>NUCLEOTIDE SEQUENCE [LARGE SCALE GENOMIC DNA]</scope>
    <source>
        <strain evidence="4 5">UAMH 7357</strain>
    </source>
</reference>
<evidence type="ECO:0008006" key="6">
    <source>
        <dbReference type="Google" id="ProtNLM"/>
    </source>
</evidence>